<evidence type="ECO:0000313" key="25">
    <source>
        <dbReference type="EMBL" id="TKI04659.1"/>
    </source>
</evidence>
<dbReference type="Pfam" id="PF02366">
    <property type="entry name" value="PMT"/>
    <property type="match status" value="1"/>
</dbReference>
<keyword evidence="6" id="KW-1003">Cell membrane</keyword>
<dbReference type="InterPro" id="IPR022839">
    <property type="entry name" value="ArnT"/>
</dbReference>
<feature type="transmembrane region" description="Helical" evidence="23">
    <location>
        <begin position="175"/>
        <end position="203"/>
    </location>
</feature>
<evidence type="ECO:0000256" key="4">
    <source>
        <dbReference type="ARBA" id="ARBA00012056"/>
    </source>
</evidence>
<dbReference type="EMBL" id="SZPQ01000026">
    <property type="protein sequence ID" value="TKI04659.1"/>
    <property type="molecule type" value="Genomic_DNA"/>
</dbReference>
<evidence type="ECO:0000256" key="19">
    <source>
        <dbReference type="ARBA" id="ARBA00030155"/>
    </source>
</evidence>
<protein>
    <recommendedName>
        <fullName evidence="5">Undecaprenyl phosphate-alpha-4-amino-4-deoxy-L-arabinose arabinosyl transferase</fullName>
        <ecNumber evidence="4">2.4.2.43</ecNumber>
    </recommendedName>
    <alternativeName>
        <fullName evidence="21">4-amino-4-deoxy-L-arabinose lipid A transferase</fullName>
    </alternativeName>
    <alternativeName>
        <fullName evidence="20">Lipid IV(A) 4-amino-4-deoxy-L-arabinosyltransferase</fullName>
    </alternativeName>
    <alternativeName>
        <fullName evidence="19">Polymyxin resistance protein PmrK</fullName>
    </alternativeName>
    <alternativeName>
        <fullName evidence="18">Undecaprenyl phosphate-alpha-L-Ara4N transferase</fullName>
    </alternativeName>
</protein>
<keyword evidence="10 25" id="KW-0328">Glycosyltransferase</keyword>
<evidence type="ECO:0000256" key="5">
    <source>
        <dbReference type="ARBA" id="ARBA00015532"/>
    </source>
</evidence>
<organism evidence="25 26">
    <name type="scientific">Martelella alba</name>
    <dbReference type="NCBI Taxonomy" id="2590451"/>
    <lineage>
        <taxon>Bacteria</taxon>
        <taxon>Pseudomonadati</taxon>
        <taxon>Pseudomonadota</taxon>
        <taxon>Alphaproteobacteria</taxon>
        <taxon>Hyphomicrobiales</taxon>
        <taxon>Aurantimonadaceae</taxon>
        <taxon>Martelella</taxon>
    </lineage>
</organism>
<keyword evidence="15" id="KW-0443">Lipid metabolism</keyword>
<comment type="caution">
    <text evidence="25">The sequence shown here is derived from an EMBL/GenBank/DDBJ whole genome shotgun (WGS) entry which is preliminary data.</text>
</comment>
<feature type="transmembrane region" description="Helical" evidence="23">
    <location>
        <begin position="359"/>
        <end position="380"/>
    </location>
</feature>
<comment type="function">
    <text evidence="17">Catalyzes the transfer of the L-Ara4N moiety of the glycolipid undecaprenyl phosphate-alpha-L-Ara4N to lipid A. The modified arabinose is attached to lipid A and is required for resistance to polymyxin and cationic antimicrobial peptides.</text>
</comment>
<feature type="domain" description="ArnT-like N-terminal" evidence="24">
    <location>
        <begin position="21"/>
        <end position="248"/>
    </location>
</feature>
<feature type="transmembrane region" description="Helical" evidence="23">
    <location>
        <begin position="268"/>
        <end position="291"/>
    </location>
</feature>
<evidence type="ECO:0000256" key="15">
    <source>
        <dbReference type="ARBA" id="ARBA00023098"/>
    </source>
</evidence>
<comment type="similarity">
    <text evidence="3">Belongs to the glycosyltransferase 83 family.</text>
</comment>
<dbReference type="InterPro" id="IPR003342">
    <property type="entry name" value="ArnT-like_N"/>
</dbReference>
<evidence type="ECO:0000256" key="12">
    <source>
        <dbReference type="ARBA" id="ARBA00022692"/>
    </source>
</evidence>
<feature type="transmembrane region" description="Helical" evidence="23">
    <location>
        <begin position="92"/>
        <end position="114"/>
    </location>
</feature>
<feature type="transmembrane region" description="Helical" evidence="23">
    <location>
        <begin position="400"/>
        <end position="418"/>
    </location>
</feature>
<name>A0ABY2SHR2_9HYPH</name>
<keyword evidence="11 25" id="KW-0808">Transferase</keyword>
<feature type="transmembrane region" description="Helical" evidence="23">
    <location>
        <begin position="12"/>
        <end position="31"/>
    </location>
</feature>
<feature type="transmembrane region" description="Helical" evidence="23">
    <location>
        <begin position="121"/>
        <end position="145"/>
    </location>
</feature>
<reference evidence="25 26" key="1">
    <citation type="submission" date="2019-04" db="EMBL/GenBank/DDBJ databases">
        <authorList>
            <person name="Li M."/>
            <person name="Gao C."/>
        </authorList>
    </citation>
    <scope>NUCLEOTIDE SEQUENCE [LARGE SCALE GENOMIC DNA]</scope>
    <source>
        <strain evidence="25 26">BGMRC 2031</strain>
    </source>
</reference>
<dbReference type="GO" id="GO:0103015">
    <property type="term" value="F:4-amino-4-deoxy-L-arabinose transferase activity"/>
    <property type="evidence" value="ECO:0007669"/>
    <property type="project" value="UniProtKB-EC"/>
</dbReference>
<dbReference type="HAMAP" id="MF_01165">
    <property type="entry name" value="ArnT_transfer"/>
    <property type="match status" value="1"/>
</dbReference>
<evidence type="ECO:0000256" key="21">
    <source>
        <dbReference type="ARBA" id="ARBA00031587"/>
    </source>
</evidence>
<feature type="transmembrane region" description="Helical" evidence="23">
    <location>
        <begin position="215"/>
        <end position="238"/>
    </location>
</feature>
<feature type="transmembrane region" description="Helical" evidence="23">
    <location>
        <begin position="425"/>
        <end position="443"/>
    </location>
</feature>
<evidence type="ECO:0000256" key="13">
    <source>
        <dbReference type="ARBA" id="ARBA00022985"/>
    </source>
</evidence>
<evidence type="ECO:0000256" key="10">
    <source>
        <dbReference type="ARBA" id="ARBA00022676"/>
    </source>
</evidence>
<evidence type="ECO:0000256" key="23">
    <source>
        <dbReference type="SAM" id="Phobius"/>
    </source>
</evidence>
<feature type="transmembrane region" description="Helical" evidence="23">
    <location>
        <begin position="303"/>
        <end position="320"/>
    </location>
</feature>
<evidence type="ECO:0000256" key="9">
    <source>
        <dbReference type="ARBA" id="ARBA00022556"/>
    </source>
</evidence>
<sequence length="568" mass="64084">MPGRRRGQRMKQGLRYLGAGVALFYVLMYLFPLNSRALWQPDESRYAEISREMLQRGDWIVPHLLGLRYFEKPIAGYWFNTISQWLLGDSNFAVRFAVALSSGISALLVAMLAMMMWRQRAAALLAALIYLSMALVFGVGTYNVLDPMITLWMNAAMVCYFLTLRAEGAASRAGAYLLLGLACGMGVLTKGFLALAVPVLSVLPVAIYRRRFRQLLCYGPLAVVAAVLLCLPWGLAIARREPDFWHYFFWIEHIQRFAENDAQHKAPFWYYLPMLAAGVLPWLGFLPGALWKGWRERASRPELFFLLSWVLMPLLFFSLAKGKLLTYILPCMAPLALLMAAYVRDGFATGRMKAFRANMLINILFGAIGMVALAGMGFGLISDHLFSHHALYNRDEWPKIITGLVIFAGWIAFAVYAAGRNGQRWPWTAACPLLLGLLIGFAWPQHIINNKQPQQFILANSDLLDHSGYILSNSIGVATSLAWELQRSDIIIYRDKGELKYGLSYPDAQGHFVSGDDFPGWLAQARHRSDVTLVLRLNRSTSLTRSLPAADAVRQMDSLILFYYRRRP</sequence>
<evidence type="ECO:0000256" key="1">
    <source>
        <dbReference type="ARBA" id="ARBA00004429"/>
    </source>
</evidence>
<keyword evidence="14 23" id="KW-1133">Transmembrane helix</keyword>
<feature type="transmembrane region" description="Helical" evidence="23">
    <location>
        <begin position="326"/>
        <end position="347"/>
    </location>
</feature>
<evidence type="ECO:0000256" key="18">
    <source>
        <dbReference type="ARBA" id="ARBA00029934"/>
    </source>
</evidence>
<dbReference type="NCBIfam" id="NF009784">
    <property type="entry name" value="PRK13279.1"/>
    <property type="match status" value="1"/>
</dbReference>
<proteinExistence type="inferred from homology"/>
<keyword evidence="16 23" id="KW-0472">Membrane</keyword>
<comment type="subcellular location">
    <subcellularLocation>
        <location evidence="1">Cell inner membrane</location>
        <topology evidence="1">Multi-pass membrane protein</topology>
    </subcellularLocation>
</comment>
<evidence type="ECO:0000256" key="16">
    <source>
        <dbReference type="ARBA" id="ARBA00023136"/>
    </source>
</evidence>
<evidence type="ECO:0000256" key="7">
    <source>
        <dbReference type="ARBA" id="ARBA00022516"/>
    </source>
</evidence>
<keyword evidence="12 23" id="KW-0812">Transmembrane</keyword>
<comment type="catalytic activity">
    <reaction evidence="22">
        <text>4-amino-4-deoxy-alpha-L-arabinopyranosyl di-trans,octa-cis-undecaprenyl phosphate + lipid IVA = lipid IIA + di-trans,octa-cis-undecaprenyl phosphate.</text>
        <dbReference type="EC" id="2.4.2.43"/>
    </reaction>
</comment>
<evidence type="ECO:0000313" key="26">
    <source>
        <dbReference type="Proteomes" id="UP000305202"/>
    </source>
</evidence>
<dbReference type="PANTHER" id="PTHR33908:SF3">
    <property type="entry name" value="UNDECAPRENYL PHOSPHATE-ALPHA-4-AMINO-4-DEOXY-L-ARABINOSE ARABINOSYL TRANSFERASE"/>
    <property type="match status" value="1"/>
</dbReference>
<keyword evidence="8" id="KW-0997">Cell inner membrane</keyword>
<evidence type="ECO:0000256" key="11">
    <source>
        <dbReference type="ARBA" id="ARBA00022679"/>
    </source>
</evidence>
<evidence type="ECO:0000256" key="14">
    <source>
        <dbReference type="ARBA" id="ARBA00022989"/>
    </source>
</evidence>
<evidence type="ECO:0000256" key="20">
    <source>
        <dbReference type="ARBA" id="ARBA00030241"/>
    </source>
</evidence>
<dbReference type="EC" id="2.4.2.43" evidence="4"/>
<evidence type="ECO:0000256" key="2">
    <source>
        <dbReference type="ARBA" id="ARBA00005200"/>
    </source>
</evidence>
<evidence type="ECO:0000256" key="17">
    <source>
        <dbReference type="ARBA" id="ARBA00025446"/>
    </source>
</evidence>
<gene>
    <name evidence="25" type="primary">arnT</name>
    <name evidence="25" type="ORF">FCN80_16990</name>
</gene>
<dbReference type="InterPro" id="IPR050297">
    <property type="entry name" value="LipidA_mod_glycosyltrf_83"/>
</dbReference>
<dbReference type="Proteomes" id="UP000305202">
    <property type="component" value="Unassembled WGS sequence"/>
</dbReference>
<evidence type="ECO:0000259" key="24">
    <source>
        <dbReference type="Pfam" id="PF02366"/>
    </source>
</evidence>
<dbReference type="PANTHER" id="PTHR33908">
    <property type="entry name" value="MANNOSYLTRANSFERASE YKCB-RELATED"/>
    <property type="match status" value="1"/>
</dbReference>
<evidence type="ECO:0000256" key="6">
    <source>
        <dbReference type="ARBA" id="ARBA00022475"/>
    </source>
</evidence>
<keyword evidence="7" id="KW-0444">Lipid biosynthesis</keyword>
<evidence type="ECO:0000256" key="3">
    <source>
        <dbReference type="ARBA" id="ARBA00010814"/>
    </source>
</evidence>
<keyword evidence="26" id="KW-1185">Reference proteome</keyword>
<keyword evidence="9" id="KW-0441">Lipid A biosynthesis</keyword>
<keyword evidence="13" id="KW-0448">Lipopolysaccharide biosynthesis</keyword>
<comment type="pathway">
    <text evidence="2">Lipopolysaccharide metabolism; 4-amino-4-deoxy-beta-L-arabinose-lipid A biosynthesis.</text>
</comment>
<evidence type="ECO:0000256" key="8">
    <source>
        <dbReference type="ARBA" id="ARBA00022519"/>
    </source>
</evidence>
<evidence type="ECO:0000256" key="22">
    <source>
        <dbReference type="ARBA" id="ARBA00034054"/>
    </source>
</evidence>
<accession>A0ABY2SHR2</accession>